<dbReference type="RefSeq" id="WP_257715929.1">
    <property type="nucleotide sequence ID" value="NZ_JANJOU010000007.1"/>
</dbReference>
<organism evidence="1 2">
    <name type="scientific">Roseomonas populi</name>
    <dbReference type="NCBI Taxonomy" id="3121582"/>
    <lineage>
        <taxon>Bacteria</taxon>
        <taxon>Pseudomonadati</taxon>
        <taxon>Pseudomonadota</taxon>
        <taxon>Alphaproteobacteria</taxon>
        <taxon>Acetobacterales</taxon>
        <taxon>Roseomonadaceae</taxon>
        <taxon>Roseomonas</taxon>
    </lineage>
</organism>
<proteinExistence type="predicted"/>
<reference evidence="1 2" key="1">
    <citation type="submission" date="2022-06" db="EMBL/GenBank/DDBJ databases">
        <title>Roseomonas CN29.</title>
        <authorList>
            <person name="Cheng Y."/>
            <person name="He X."/>
        </authorList>
    </citation>
    <scope>NUCLEOTIDE SEQUENCE [LARGE SCALE GENOMIC DNA]</scope>
    <source>
        <strain evidence="1 2">CN29</strain>
    </source>
</reference>
<accession>A0ABT1X2C2</accession>
<name>A0ABT1X2C2_9PROT</name>
<gene>
    <name evidence="1" type="ORF">NRP21_09375</name>
</gene>
<keyword evidence="2" id="KW-1185">Reference proteome</keyword>
<dbReference type="Proteomes" id="UP001524642">
    <property type="component" value="Unassembled WGS sequence"/>
</dbReference>
<dbReference type="PROSITE" id="PS51257">
    <property type="entry name" value="PROKAR_LIPOPROTEIN"/>
    <property type="match status" value="1"/>
</dbReference>
<dbReference type="EMBL" id="JANJOU010000007">
    <property type="protein sequence ID" value="MCR0982256.1"/>
    <property type="molecule type" value="Genomic_DNA"/>
</dbReference>
<comment type="caution">
    <text evidence="1">The sequence shown here is derived from an EMBL/GenBank/DDBJ whole genome shotgun (WGS) entry which is preliminary data.</text>
</comment>
<evidence type="ECO:0000313" key="1">
    <source>
        <dbReference type="EMBL" id="MCR0982256.1"/>
    </source>
</evidence>
<protein>
    <submittedName>
        <fullName evidence="1">Uncharacterized protein</fullName>
    </submittedName>
</protein>
<evidence type="ECO:0000313" key="2">
    <source>
        <dbReference type="Proteomes" id="UP001524642"/>
    </source>
</evidence>
<sequence length="185" mass="20314">MRRRAIIESGLFASLAGLAACQSKEEVHANALTPSSSVVSQRVLQTRRFDTRDDTVLMQAAIGVLQDLGFIIEESRAQAGLVTGIKERDATEAGQVAGQLLLVLLAAAARTQHRVVMDRDQVIRAQVVVRSVPDRSGMLARVTFQRLVRNTDGQVSRLETIEDPELYKGFFNQLAQSTFLAAHEI</sequence>